<accession>A0A7S3YW61</accession>
<reference evidence="2" key="1">
    <citation type="submission" date="2021-01" db="EMBL/GenBank/DDBJ databases">
        <authorList>
            <person name="Corre E."/>
            <person name="Pelletier E."/>
            <person name="Niang G."/>
            <person name="Scheremetjew M."/>
            <person name="Finn R."/>
            <person name="Kale V."/>
            <person name="Holt S."/>
            <person name="Cochrane G."/>
            <person name="Meng A."/>
            <person name="Brown T."/>
            <person name="Cohen L."/>
        </authorList>
    </citation>
    <scope>NUCLEOTIDE SEQUENCE</scope>
    <source>
        <strain evidence="2">CCCM811</strain>
    </source>
</reference>
<name>A0A7S3YW61_9EUKA</name>
<gene>
    <name evidence="2" type="ORF">LGLO00237_LOCUS15484</name>
</gene>
<dbReference type="AlphaFoldDB" id="A0A7S3YW61"/>
<sequence>MRLHKRTTRHAHTHAHTQHTRKHKHTQTYTTHHTHRHTHTHTQHTTHVHNTLHTHTHTCTHMYTHTTHTHTHTHTHHSAGDPIGVLSLSDIISKFTNFDWAHSRAYELALDFEQLPEPEPYPVEEQRKKRCTIM</sequence>
<organism evidence="2">
    <name type="scientific">Lotharella globosa</name>
    <dbReference type="NCBI Taxonomy" id="91324"/>
    <lineage>
        <taxon>Eukaryota</taxon>
        <taxon>Sar</taxon>
        <taxon>Rhizaria</taxon>
        <taxon>Cercozoa</taxon>
        <taxon>Chlorarachniophyceae</taxon>
        <taxon>Lotharella</taxon>
    </lineage>
</organism>
<dbReference type="EMBL" id="HBIV01021496">
    <property type="protein sequence ID" value="CAE0663881.1"/>
    <property type="molecule type" value="Transcribed_RNA"/>
</dbReference>
<protein>
    <submittedName>
        <fullName evidence="2">Uncharacterized protein</fullName>
    </submittedName>
</protein>
<feature type="region of interest" description="Disordered" evidence="1">
    <location>
        <begin position="1"/>
        <end position="44"/>
    </location>
</feature>
<evidence type="ECO:0000256" key="1">
    <source>
        <dbReference type="SAM" id="MobiDB-lite"/>
    </source>
</evidence>
<evidence type="ECO:0000313" key="2">
    <source>
        <dbReference type="EMBL" id="CAE0663881.1"/>
    </source>
</evidence>
<proteinExistence type="predicted"/>